<dbReference type="InterPro" id="IPR016098">
    <property type="entry name" value="CAP/MinC_C"/>
</dbReference>
<dbReference type="InterPro" id="IPR012945">
    <property type="entry name" value="Tubulin-bd_cofactor_C_dom"/>
</dbReference>
<proteinExistence type="inferred from homology"/>
<dbReference type="Gene3D" id="2.160.20.70">
    <property type="match status" value="1"/>
</dbReference>
<dbReference type="PANTHER" id="PTHR16052:SF0">
    <property type="entry name" value="TBCC DOMAIN-CONTAINING PROTEIN 1"/>
    <property type="match status" value="1"/>
</dbReference>
<name>A0ABM1DU31_PRICU</name>
<feature type="domain" description="C-CAP/cofactor C-like" evidence="3">
    <location>
        <begin position="235"/>
        <end position="377"/>
    </location>
</feature>
<dbReference type="Proteomes" id="UP000695022">
    <property type="component" value="Unplaced"/>
</dbReference>
<dbReference type="PANTHER" id="PTHR16052">
    <property type="entry name" value="TBCC DOMAIN-CONTAINING PROTEIN 1"/>
    <property type="match status" value="1"/>
</dbReference>
<organism evidence="4 5">
    <name type="scientific">Priapulus caudatus</name>
    <name type="common">Priapulid worm</name>
    <dbReference type="NCBI Taxonomy" id="37621"/>
    <lineage>
        <taxon>Eukaryota</taxon>
        <taxon>Metazoa</taxon>
        <taxon>Ecdysozoa</taxon>
        <taxon>Scalidophora</taxon>
        <taxon>Priapulida</taxon>
        <taxon>Priapulimorpha</taxon>
        <taxon>Priapulimorphida</taxon>
        <taxon>Priapulidae</taxon>
        <taxon>Priapulus</taxon>
    </lineage>
</organism>
<sequence length="501" mass="55818">MAESKVSDIVLWVKPEPFNFGALHLQPHSRLSLHNIKKIVAYSKTKANLGFPRLSYSVWKHIACNKLSMSEELAWMYFSLCDLLSEKSRDQFLRCDRLYARGTSAEEKRRAQEILTVDTLHFVLLLFIQHLNKISLRSSLVPGEEWPVRSRSPSPDLDSRASPAMSRSLDEQNHLSFVVSNLTSMLELLTNSDLTDRHDEAMVPYDAVISLGWLIGGSVDRGHSATPLHDIATMPTLYTATGYAQVSRAFSFKALASWIQASLGVNPFGVSSCIIGGRRLSWPLGGESHSVSVSVQKCRSSTIVLGAVETAVQVTGCKHLKLVAACRQLIISSSSAAVVHVLTPSHPLILQGCADITLAPYHTFYPQLDDHLRTVGLSSQPSCWDAPLSIDKDYKEDSSAWKLMDPKHFYLFNIPFEMDGTTKSIPEVLPTAYREAVQQREQHISNWQTSVKEAGLTKQQRKQFQALVEAKFQEWLIETGHKRELDGLVMSSHVATSTGSK</sequence>
<evidence type="ECO:0000313" key="5">
    <source>
        <dbReference type="RefSeq" id="XP_014663452.1"/>
    </source>
</evidence>
<dbReference type="PROSITE" id="PS51329">
    <property type="entry name" value="C_CAP_COFACTOR_C"/>
    <property type="match status" value="1"/>
</dbReference>
<feature type="compositionally biased region" description="Low complexity" evidence="2">
    <location>
        <begin position="149"/>
        <end position="164"/>
    </location>
</feature>
<dbReference type="GeneID" id="106806113"/>
<evidence type="ECO:0000256" key="1">
    <source>
        <dbReference type="ARBA" id="ARBA00008848"/>
    </source>
</evidence>
<evidence type="ECO:0000313" key="4">
    <source>
        <dbReference type="Proteomes" id="UP000695022"/>
    </source>
</evidence>
<gene>
    <name evidence="5" type="primary">LOC106806113</name>
</gene>
<reference evidence="5" key="1">
    <citation type="submission" date="2025-08" db="UniProtKB">
        <authorList>
            <consortium name="RefSeq"/>
        </authorList>
    </citation>
    <scope>IDENTIFICATION</scope>
</reference>
<keyword evidence="4" id="KW-1185">Reference proteome</keyword>
<dbReference type="InterPro" id="IPR017901">
    <property type="entry name" value="C-CAP_CF_C-like"/>
</dbReference>
<feature type="region of interest" description="Disordered" evidence="2">
    <location>
        <begin position="144"/>
        <end position="166"/>
    </location>
</feature>
<evidence type="ECO:0000259" key="3">
    <source>
        <dbReference type="PROSITE" id="PS51329"/>
    </source>
</evidence>
<protein>
    <submittedName>
        <fullName evidence="5">TBCC domain-containing protein 1-like</fullName>
    </submittedName>
</protein>
<evidence type="ECO:0000256" key="2">
    <source>
        <dbReference type="SAM" id="MobiDB-lite"/>
    </source>
</evidence>
<dbReference type="InterPro" id="IPR039589">
    <property type="entry name" value="TBCC1"/>
</dbReference>
<dbReference type="Pfam" id="PF07986">
    <property type="entry name" value="TBCC"/>
    <property type="match status" value="1"/>
</dbReference>
<comment type="similarity">
    <text evidence="1">Belongs to the TBCC family.</text>
</comment>
<accession>A0ABM1DU31</accession>
<dbReference type="RefSeq" id="XP_014663452.1">
    <property type="nucleotide sequence ID" value="XM_014807966.1"/>
</dbReference>